<sequence>MKRVFALVAALLVLAGCGVRPSDVIPAGEAPGQPANTQTVLFWLGDGRLVGYPRLTPAVLAPNEAVAALLRGPTPAEQNFDLGTALPIMDVLVTTTFLDGVVEVTVDTAVASWSATALDQVACTVLTSGERAGAVAVVGTDERRDARSCPLL</sequence>
<name>A0A841G471_9ACTN</name>
<dbReference type="Proteomes" id="UP000548476">
    <property type="component" value="Unassembled WGS sequence"/>
</dbReference>
<evidence type="ECO:0008006" key="4">
    <source>
        <dbReference type="Google" id="ProtNLM"/>
    </source>
</evidence>
<organism evidence="2 3">
    <name type="scientific">Phytomonospora endophytica</name>
    <dbReference type="NCBI Taxonomy" id="714109"/>
    <lineage>
        <taxon>Bacteria</taxon>
        <taxon>Bacillati</taxon>
        <taxon>Actinomycetota</taxon>
        <taxon>Actinomycetes</taxon>
        <taxon>Micromonosporales</taxon>
        <taxon>Micromonosporaceae</taxon>
        <taxon>Phytomonospora</taxon>
    </lineage>
</organism>
<comment type="caution">
    <text evidence="2">The sequence shown here is derived from an EMBL/GenBank/DDBJ whole genome shotgun (WGS) entry which is preliminary data.</text>
</comment>
<evidence type="ECO:0000256" key="1">
    <source>
        <dbReference type="SAM" id="SignalP"/>
    </source>
</evidence>
<proteinExistence type="predicted"/>
<feature type="signal peptide" evidence="1">
    <location>
        <begin position="1"/>
        <end position="21"/>
    </location>
</feature>
<dbReference type="PROSITE" id="PS51257">
    <property type="entry name" value="PROKAR_LIPOPROTEIN"/>
    <property type="match status" value="1"/>
</dbReference>
<reference evidence="2 3" key="1">
    <citation type="submission" date="2020-08" db="EMBL/GenBank/DDBJ databases">
        <title>Genomic Encyclopedia of Type Strains, Phase IV (KMG-IV): sequencing the most valuable type-strain genomes for metagenomic binning, comparative biology and taxonomic classification.</title>
        <authorList>
            <person name="Goeker M."/>
        </authorList>
    </citation>
    <scope>NUCLEOTIDE SEQUENCE [LARGE SCALE GENOMIC DNA]</scope>
    <source>
        <strain evidence="2 3">YIM 65646</strain>
    </source>
</reference>
<protein>
    <recommendedName>
        <fullName evidence="4">GerMN domain-containing protein</fullName>
    </recommendedName>
</protein>
<gene>
    <name evidence="2" type="ORF">HNR73_006799</name>
</gene>
<accession>A0A841G471</accession>
<evidence type="ECO:0000313" key="3">
    <source>
        <dbReference type="Proteomes" id="UP000548476"/>
    </source>
</evidence>
<dbReference type="RefSeq" id="WP_184791835.1">
    <property type="nucleotide sequence ID" value="NZ_BONT01000055.1"/>
</dbReference>
<dbReference type="EMBL" id="JACHGT010000019">
    <property type="protein sequence ID" value="MBB6038910.1"/>
    <property type="molecule type" value="Genomic_DNA"/>
</dbReference>
<keyword evidence="3" id="KW-1185">Reference proteome</keyword>
<dbReference type="AlphaFoldDB" id="A0A841G471"/>
<evidence type="ECO:0000313" key="2">
    <source>
        <dbReference type="EMBL" id="MBB6038910.1"/>
    </source>
</evidence>
<feature type="chain" id="PRO_5039520174" description="GerMN domain-containing protein" evidence="1">
    <location>
        <begin position="22"/>
        <end position="152"/>
    </location>
</feature>
<keyword evidence="1" id="KW-0732">Signal</keyword>